<feature type="transmembrane region" description="Helical" evidence="1">
    <location>
        <begin position="92"/>
        <end position="112"/>
    </location>
</feature>
<organism evidence="2 3">
    <name type="scientific">Aquimarina spongiae</name>
    <dbReference type="NCBI Taxonomy" id="570521"/>
    <lineage>
        <taxon>Bacteria</taxon>
        <taxon>Pseudomonadati</taxon>
        <taxon>Bacteroidota</taxon>
        <taxon>Flavobacteriia</taxon>
        <taxon>Flavobacteriales</taxon>
        <taxon>Flavobacteriaceae</taxon>
        <taxon>Aquimarina</taxon>
    </lineage>
</organism>
<dbReference type="Proteomes" id="UP000184432">
    <property type="component" value="Unassembled WGS sequence"/>
</dbReference>
<proteinExistence type="predicted"/>
<name>A0A1M6HEK8_9FLAO</name>
<feature type="transmembrane region" description="Helical" evidence="1">
    <location>
        <begin position="7"/>
        <end position="27"/>
    </location>
</feature>
<dbReference type="EMBL" id="FQYP01000006">
    <property type="protein sequence ID" value="SHJ20584.1"/>
    <property type="molecule type" value="Genomic_DNA"/>
</dbReference>
<evidence type="ECO:0000313" key="3">
    <source>
        <dbReference type="Proteomes" id="UP000184432"/>
    </source>
</evidence>
<reference evidence="3" key="1">
    <citation type="submission" date="2016-11" db="EMBL/GenBank/DDBJ databases">
        <authorList>
            <person name="Varghese N."/>
            <person name="Submissions S."/>
        </authorList>
    </citation>
    <scope>NUCLEOTIDE SEQUENCE [LARGE SCALE GENOMIC DNA]</scope>
    <source>
        <strain evidence="3">DSM 22623</strain>
    </source>
</reference>
<evidence type="ECO:0000256" key="1">
    <source>
        <dbReference type="SAM" id="Phobius"/>
    </source>
</evidence>
<dbReference type="RefSeq" id="WP_073317150.1">
    <property type="nucleotide sequence ID" value="NZ_FQYP01000006.1"/>
</dbReference>
<evidence type="ECO:0000313" key="2">
    <source>
        <dbReference type="EMBL" id="SHJ20584.1"/>
    </source>
</evidence>
<gene>
    <name evidence="2" type="ORF">SAMN04488508_106242</name>
</gene>
<dbReference type="AlphaFoldDB" id="A0A1M6HEK8"/>
<dbReference type="InterPro" id="IPR023393">
    <property type="entry name" value="START-like_dom_sf"/>
</dbReference>
<dbReference type="InterPro" id="IPR019587">
    <property type="entry name" value="Polyketide_cyclase/dehydratase"/>
</dbReference>
<dbReference type="Pfam" id="PF10604">
    <property type="entry name" value="Polyketide_cyc2"/>
    <property type="match status" value="1"/>
</dbReference>
<dbReference type="OrthoDB" id="1189385at2"/>
<dbReference type="STRING" id="570521.SAMN04488508_106242"/>
<keyword evidence="1" id="KW-0812">Transmembrane</keyword>
<keyword evidence="1" id="KW-0472">Membrane</keyword>
<feature type="transmembrane region" description="Helical" evidence="1">
    <location>
        <begin position="64"/>
        <end position="86"/>
    </location>
</feature>
<sequence>MNSLQKYLIVNAIFSILNGGFTIIFRSKIEEIFNVKQSSFFFILGLLLLFFALTIIIEVKKLRALPILWIIIQDMLWVIGSIVLLIWNPFDISSTGNIIIGIVALIVLQLGLGQARGLARIDEGNKIGQKIFRFSRVVEGDKSKVWKIISDVENYHKVAPNIDDSKIISGEKKGMVRSCFHGKDSWKETCTLWEDEQQYSFVVNTEAPDYPYPLRALKGTWMVDEISQDKNEITMVFEFEYKKPIQNIFVHPLMKYKFTKVCEELLDNWQKKIEN</sequence>
<accession>A0A1M6HEK8</accession>
<protein>
    <submittedName>
        <fullName evidence="2">Ribosome association toxin PasT (RatA) of the RatAB toxin-antitoxin module</fullName>
    </submittedName>
</protein>
<keyword evidence="3" id="KW-1185">Reference proteome</keyword>
<dbReference type="SUPFAM" id="SSF55961">
    <property type="entry name" value="Bet v1-like"/>
    <property type="match status" value="1"/>
</dbReference>
<dbReference type="Gene3D" id="3.30.530.20">
    <property type="match status" value="1"/>
</dbReference>
<feature type="transmembrane region" description="Helical" evidence="1">
    <location>
        <begin position="39"/>
        <end position="57"/>
    </location>
</feature>
<keyword evidence="1" id="KW-1133">Transmembrane helix</keyword>